<organism evidence="1 2">
    <name type="scientific">Aquisalimonas asiatica</name>
    <dbReference type="NCBI Taxonomy" id="406100"/>
    <lineage>
        <taxon>Bacteria</taxon>
        <taxon>Pseudomonadati</taxon>
        <taxon>Pseudomonadota</taxon>
        <taxon>Gammaproteobacteria</taxon>
        <taxon>Chromatiales</taxon>
        <taxon>Ectothiorhodospiraceae</taxon>
        <taxon>Aquisalimonas</taxon>
    </lineage>
</organism>
<evidence type="ECO:0000313" key="2">
    <source>
        <dbReference type="Proteomes" id="UP000199657"/>
    </source>
</evidence>
<sequence>MTTRTSATTVFCIACASLLNGCFGGSSSGSGAGDDNDGVQPEDVQVRQFDASDHDEPVHVDLSTGEVLTLSAGEAADSEAWDIALQRHQISLNGGTSGPGRVQGALLDGQASFYNEDGTPNASVFTNTGAADTLDALLAPVDAVDSGDWVLDSITTEFGDDWYIYDFATGEFQPDPDNGWLLRSGTGDSYARVRITELDFDSRAGDGVEHFRFEFDVQVPNTQQFTETAVFTGSLPGGGGDLCFDVDSDATADCSGVDWDIQIGFQGQDFYLRSNSGVSGDGDGGVFGPFPWSELEAYDSATVTPSGESIAGHYQPDASTGIFDAYSWYAYNLTGQHQLWPNYRVYLIDSDHDEDAAAQYALQVINYYDGTGDSGHPELRWRQVD</sequence>
<evidence type="ECO:0000313" key="1">
    <source>
        <dbReference type="EMBL" id="SEO83341.1"/>
    </source>
</evidence>
<dbReference type="RefSeq" id="WP_091642617.1">
    <property type="nucleotide sequence ID" value="NZ_FOEG01000003.1"/>
</dbReference>
<protein>
    <submittedName>
        <fullName evidence="1">HmuY protein</fullName>
    </submittedName>
</protein>
<name>A0A1H8SXD4_9GAMM</name>
<gene>
    <name evidence="1" type="ORF">SAMN04488052_103265</name>
</gene>
<dbReference type="EMBL" id="FOEG01000003">
    <property type="protein sequence ID" value="SEO83341.1"/>
    <property type="molecule type" value="Genomic_DNA"/>
</dbReference>
<reference evidence="1 2" key="1">
    <citation type="submission" date="2016-10" db="EMBL/GenBank/DDBJ databases">
        <authorList>
            <person name="de Groot N.N."/>
        </authorList>
    </citation>
    <scope>NUCLEOTIDE SEQUENCE [LARGE SCALE GENOMIC DNA]</scope>
    <source>
        <strain evidence="1 2">CGMCC 1.6291</strain>
    </source>
</reference>
<dbReference type="STRING" id="406100.SAMN04488052_103265"/>
<dbReference type="OrthoDB" id="335087at2"/>
<dbReference type="CDD" id="cd12105">
    <property type="entry name" value="HmuY"/>
    <property type="match status" value="1"/>
</dbReference>
<keyword evidence="2" id="KW-1185">Reference proteome</keyword>
<proteinExistence type="predicted"/>
<dbReference type="Pfam" id="PF14064">
    <property type="entry name" value="HmuY"/>
    <property type="match status" value="1"/>
</dbReference>
<accession>A0A1H8SXD4</accession>
<dbReference type="AlphaFoldDB" id="A0A1H8SXD4"/>
<dbReference type="Proteomes" id="UP000199657">
    <property type="component" value="Unassembled WGS sequence"/>
</dbReference>
<dbReference type="InterPro" id="IPR025921">
    <property type="entry name" value="HmuY"/>
</dbReference>